<reference evidence="2 3" key="1">
    <citation type="journal article" date="2024" name="IMA Fungus">
        <title>IMA Genome - F19 : A genome assembly and annotation guide to empower mycologists, including annotated draft genome sequences of Ceratocystis pirilliformis, Diaporthe australafricana, Fusarium ophioides, Paecilomyces lecythidis, and Sporothrix stenoceras.</title>
        <authorList>
            <person name="Aylward J."/>
            <person name="Wilson A.M."/>
            <person name="Visagie C.M."/>
            <person name="Spraker J."/>
            <person name="Barnes I."/>
            <person name="Buitendag C."/>
            <person name="Ceriani C."/>
            <person name="Del Mar Angel L."/>
            <person name="du Plessis D."/>
            <person name="Fuchs T."/>
            <person name="Gasser K."/>
            <person name="Kramer D."/>
            <person name="Li W."/>
            <person name="Munsamy K."/>
            <person name="Piso A."/>
            <person name="Price J.L."/>
            <person name="Sonnekus B."/>
            <person name="Thomas C."/>
            <person name="van der Nest A."/>
            <person name="van Dijk A."/>
            <person name="van Heerden A."/>
            <person name="van Vuuren N."/>
            <person name="Yilmaz N."/>
            <person name="Duong T.A."/>
            <person name="van der Merwe N.A."/>
            <person name="Wingfield M.J."/>
            <person name="Wingfield B.D."/>
        </authorList>
    </citation>
    <scope>NUCLEOTIDE SEQUENCE [LARGE SCALE GENOMIC DNA]</scope>
    <source>
        <strain evidence="2 3">CMW 5346</strain>
    </source>
</reference>
<keyword evidence="3" id="KW-1185">Reference proteome</keyword>
<dbReference type="SUPFAM" id="SSF56112">
    <property type="entry name" value="Protein kinase-like (PK-like)"/>
    <property type="match status" value="1"/>
</dbReference>
<evidence type="ECO:0000259" key="1">
    <source>
        <dbReference type="SMART" id="SM00587"/>
    </source>
</evidence>
<dbReference type="InterPro" id="IPR011009">
    <property type="entry name" value="Kinase-like_dom_sf"/>
</dbReference>
<evidence type="ECO:0000313" key="2">
    <source>
        <dbReference type="EMBL" id="KAL1896279.1"/>
    </source>
</evidence>
<organism evidence="2 3">
    <name type="scientific">Sporothrix stenoceras</name>
    <dbReference type="NCBI Taxonomy" id="5173"/>
    <lineage>
        <taxon>Eukaryota</taxon>
        <taxon>Fungi</taxon>
        <taxon>Dikarya</taxon>
        <taxon>Ascomycota</taxon>
        <taxon>Pezizomycotina</taxon>
        <taxon>Sordariomycetes</taxon>
        <taxon>Sordariomycetidae</taxon>
        <taxon>Ophiostomatales</taxon>
        <taxon>Ophiostomataceae</taxon>
        <taxon>Sporothrix</taxon>
    </lineage>
</organism>
<dbReference type="InterPro" id="IPR015897">
    <property type="entry name" value="CHK_kinase-like"/>
</dbReference>
<comment type="caution">
    <text evidence="2">The sequence shown here is derived from an EMBL/GenBank/DDBJ whole genome shotgun (WGS) entry which is preliminary data.</text>
</comment>
<dbReference type="PANTHER" id="PTHR11012">
    <property type="entry name" value="PROTEIN KINASE-LIKE DOMAIN-CONTAINING"/>
    <property type="match status" value="1"/>
</dbReference>
<dbReference type="PANTHER" id="PTHR11012:SF30">
    <property type="entry name" value="PROTEIN KINASE-LIKE DOMAIN-CONTAINING"/>
    <property type="match status" value="1"/>
</dbReference>
<dbReference type="Proteomes" id="UP001583186">
    <property type="component" value="Unassembled WGS sequence"/>
</dbReference>
<proteinExistence type="predicted"/>
<dbReference type="SMART" id="SM00587">
    <property type="entry name" value="CHK"/>
    <property type="match status" value="1"/>
</dbReference>
<evidence type="ECO:0000313" key="3">
    <source>
        <dbReference type="Proteomes" id="UP001583186"/>
    </source>
</evidence>
<dbReference type="EMBL" id="JAWCUI010000023">
    <property type="protein sequence ID" value="KAL1896279.1"/>
    <property type="molecule type" value="Genomic_DNA"/>
</dbReference>
<sequence>MSVDAFTMPLSTEDLTLGWLQAVFSDPSISGFEVTDARLFETTSKLYVTLSYKDEKEASAAGKPQKVLLKGGFSPVMFATPGYKPILIRAYTREVDMFSKFVPTLPDDAVLQLPKVYWAGANDDNAILAMEDLAAGGFTFGDPTRTYSLDAVHSGVEQLATLHAKTWGWSTKEGEHESPKAAELAWLEPNIYDVTMGGLLGMWDELILGADRPPLPAILKDSRERTSRALSTYFASRNPRFRCLVHGDPHSGNTYLKGDDVRFLDWQIAHVGTAFHDLAYFLVSMLTVEERRTHELAVLDRYLEALARHGGPTLSREDPEVMTEYRKAILTGLGWVLTPHSMQAKARVAAMVERYAAAIVDHKTIELLTEIADAADKKTAEKTATDVKGNVAVQVNKVDGETA</sequence>
<gene>
    <name evidence="2" type="ORF">Sste5346_004662</name>
</gene>
<name>A0ABR3Z7M4_9PEZI</name>
<dbReference type="Gene3D" id="3.90.1200.10">
    <property type="match status" value="1"/>
</dbReference>
<dbReference type="InterPro" id="IPR004119">
    <property type="entry name" value="EcKL"/>
</dbReference>
<feature type="domain" description="CHK kinase-like" evidence="1">
    <location>
        <begin position="128"/>
        <end position="312"/>
    </location>
</feature>
<accession>A0ABR3Z7M4</accession>
<dbReference type="Pfam" id="PF02958">
    <property type="entry name" value="EcKL"/>
    <property type="match status" value="1"/>
</dbReference>
<protein>
    <recommendedName>
        <fullName evidence="1">CHK kinase-like domain-containing protein</fullName>
    </recommendedName>
</protein>